<dbReference type="PANTHER" id="PTHR12215">
    <property type="entry name" value="PHOSPHOPANTETHEINE TRANSFERASE"/>
    <property type="match status" value="1"/>
</dbReference>
<keyword evidence="2 5" id="KW-0808">Transferase</keyword>
<dbReference type="GO" id="GO:0008897">
    <property type="term" value="F:holo-[acyl-carrier-protein] synthase activity"/>
    <property type="evidence" value="ECO:0007669"/>
    <property type="project" value="InterPro"/>
</dbReference>
<name>A0A7W8FH74_9BACT</name>
<reference evidence="5 6" key="1">
    <citation type="submission" date="2020-08" db="EMBL/GenBank/DDBJ databases">
        <title>Genomic Encyclopedia of Type Strains, Phase IV (KMG-IV): sequencing the most valuable type-strain genomes for metagenomic binning, comparative biology and taxonomic classification.</title>
        <authorList>
            <person name="Goeker M."/>
        </authorList>
    </citation>
    <scope>NUCLEOTIDE SEQUENCE [LARGE SCALE GENOMIC DNA]</scope>
    <source>
        <strain evidence="5 6">DSM 11275</strain>
    </source>
</reference>
<accession>A0A7W8FH74</accession>
<evidence type="ECO:0000313" key="5">
    <source>
        <dbReference type="EMBL" id="MBB5144666.1"/>
    </source>
</evidence>
<dbReference type="Proteomes" id="UP000539075">
    <property type="component" value="Unassembled WGS sequence"/>
</dbReference>
<dbReference type="RefSeq" id="WP_183722137.1">
    <property type="nucleotide sequence ID" value="NZ_JACHGO010000010.1"/>
</dbReference>
<dbReference type="EC" id="2.7.8.-" evidence="5"/>
<dbReference type="InterPro" id="IPR008278">
    <property type="entry name" value="4-PPantetheinyl_Trfase_dom"/>
</dbReference>
<dbReference type="GO" id="GO:0000287">
    <property type="term" value="F:magnesium ion binding"/>
    <property type="evidence" value="ECO:0007669"/>
    <property type="project" value="InterPro"/>
</dbReference>
<comment type="caution">
    <text evidence="5">The sequence shown here is derived from an EMBL/GenBank/DDBJ whole genome shotgun (WGS) entry which is preliminary data.</text>
</comment>
<evidence type="ECO:0000256" key="2">
    <source>
        <dbReference type="ARBA" id="ARBA00022679"/>
    </source>
</evidence>
<keyword evidence="6" id="KW-1185">Reference proteome</keyword>
<protein>
    <submittedName>
        <fullName evidence="5">4'-phosphopantetheinyl transferase</fullName>
        <ecNumber evidence="5">2.7.8.-</ecNumber>
    </submittedName>
</protein>
<proteinExistence type="inferred from homology"/>
<dbReference type="SUPFAM" id="SSF56214">
    <property type="entry name" value="4'-phosphopantetheinyl transferase"/>
    <property type="match status" value="2"/>
</dbReference>
<dbReference type="InterPro" id="IPR050559">
    <property type="entry name" value="P-Pant_transferase_sf"/>
</dbReference>
<dbReference type="Pfam" id="PF01648">
    <property type="entry name" value="ACPS"/>
    <property type="match status" value="1"/>
</dbReference>
<dbReference type="EMBL" id="JACHGO010000010">
    <property type="protein sequence ID" value="MBB5144666.1"/>
    <property type="molecule type" value="Genomic_DNA"/>
</dbReference>
<dbReference type="Gene3D" id="3.90.470.20">
    <property type="entry name" value="4'-phosphopantetheinyl transferase domain"/>
    <property type="match status" value="2"/>
</dbReference>
<dbReference type="PANTHER" id="PTHR12215:SF10">
    <property type="entry name" value="L-AMINOADIPATE-SEMIALDEHYDE DEHYDROGENASE-PHOSPHOPANTETHEINYL TRANSFERASE"/>
    <property type="match status" value="1"/>
</dbReference>
<evidence type="ECO:0000259" key="4">
    <source>
        <dbReference type="Pfam" id="PF01648"/>
    </source>
</evidence>
<sequence>MGLRIDQEIQWSKACRPYVTKNELDKSARFRHSADAVRHIAGRALVRRMLEAAGHKKFDDDFFLNPYGKPYSPGSGLHFSISHSGSMVWAAFCREAPVGIDVESQLTLPDLADLATQLHPREAQAIDSFSPEERTAAFYRCWTRKEAVLKALGKGLSLPLNSFQVRVDSSDTNWLVLPPDEDCRAEAGKNQHAPEHGCGQEEDFSKQGAAPATWTSQDVWCAGGYQCSVAALASGLEVDLCVITDP</sequence>
<gene>
    <name evidence="5" type="ORF">HNQ38_002784</name>
</gene>
<dbReference type="GO" id="GO:0019878">
    <property type="term" value="P:lysine biosynthetic process via aminoadipic acid"/>
    <property type="evidence" value="ECO:0007669"/>
    <property type="project" value="TreeGrafter"/>
</dbReference>
<dbReference type="AlphaFoldDB" id="A0A7W8FH74"/>
<dbReference type="GO" id="GO:0005829">
    <property type="term" value="C:cytosol"/>
    <property type="evidence" value="ECO:0007669"/>
    <property type="project" value="TreeGrafter"/>
</dbReference>
<organism evidence="5 6">
    <name type="scientific">Desulfovibrio intestinalis</name>
    <dbReference type="NCBI Taxonomy" id="58621"/>
    <lineage>
        <taxon>Bacteria</taxon>
        <taxon>Pseudomonadati</taxon>
        <taxon>Thermodesulfobacteriota</taxon>
        <taxon>Desulfovibrionia</taxon>
        <taxon>Desulfovibrionales</taxon>
        <taxon>Desulfovibrionaceae</taxon>
        <taxon>Desulfovibrio</taxon>
    </lineage>
</organism>
<feature type="region of interest" description="Disordered" evidence="3">
    <location>
        <begin position="185"/>
        <end position="204"/>
    </location>
</feature>
<dbReference type="InterPro" id="IPR037143">
    <property type="entry name" value="4-PPantetheinyl_Trfase_dom_sf"/>
</dbReference>
<evidence type="ECO:0000256" key="1">
    <source>
        <dbReference type="ARBA" id="ARBA00010990"/>
    </source>
</evidence>
<comment type="similarity">
    <text evidence="1">Belongs to the P-Pant transferase superfamily. Gsp/Sfp/HetI/AcpT family.</text>
</comment>
<feature type="domain" description="4'-phosphopantetheinyl transferase" evidence="4">
    <location>
        <begin position="97"/>
        <end position="188"/>
    </location>
</feature>
<evidence type="ECO:0000256" key="3">
    <source>
        <dbReference type="SAM" id="MobiDB-lite"/>
    </source>
</evidence>
<evidence type="ECO:0000313" key="6">
    <source>
        <dbReference type="Proteomes" id="UP000539075"/>
    </source>
</evidence>